<name>A0A0K3CQ01_RHOTO</name>
<dbReference type="Gene3D" id="3.40.630.30">
    <property type="match status" value="1"/>
</dbReference>
<dbReference type="OMA" id="ILRWDRV"/>
<accession>A0A0K3CQ01</accession>
<dbReference type="GO" id="GO:1990189">
    <property type="term" value="F:protein N-terminal-serine acetyltransferase activity"/>
    <property type="evidence" value="ECO:0007669"/>
    <property type="project" value="TreeGrafter"/>
</dbReference>
<reference evidence="1 2" key="1">
    <citation type="submission" date="2015-07" db="EMBL/GenBank/DDBJ databases">
        <authorList>
            <person name="Cajimat M.N.B."/>
            <person name="Milazzo M.L."/>
            <person name="Fulhorst C.F."/>
        </authorList>
    </citation>
    <scope>NUCLEOTIDE SEQUENCE [LARGE SCALE GENOMIC DNA]</scope>
    <source>
        <strain evidence="1">Single colony</strain>
    </source>
</reference>
<dbReference type="InterPro" id="IPR051908">
    <property type="entry name" value="Ribosomal_N-acetyltransferase"/>
</dbReference>
<dbReference type="EMBL" id="CWKI01000009">
    <property type="protein sequence ID" value="CTR09261.1"/>
    <property type="molecule type" value="Genomic_DNA"/>
</dbReference>
<proteinExistence type="predicted"/>
<dbReference type="AlphaFoldDB" id="A0A0K3CQ01"/>
<dbReference type="Proteomes" id="UP000199069">
    <property type="component" value="Unassembled WGS sequence"/>
</dbReference>
<dbReference type="PANTHER" id="PTHR43441:SF5">
    <property type="entry name" value="FAMILY ACETYLTRANSFERASE, PUTATIVE-RELATED"/>
    <property type="match status" value="1"/>
</dbReference>
<protein>
    <submittedName>
        <fullName evidence="1">Uncharacterized protein</fullName>
    </submittedName>
</protein>
<sequence>MPFLNAFQPPAPLPEEEYHLETPPEEYDLNACYPLPEEAALRTDGVKLVPIIPSLHGRALYTLFSRHPQGYKYLPFDLPPTFGGFLTYLEARRREPGTLLFTVFDLGLEFEDGEEGEERGERVAGIVGILKSMPENRMTEIGHLHIPAPFQRTHVLTHSIALLLNWLLNPPPSAHASLRNSTLPSTPGLGLRRVQWFADARNGPSIAAAQRLGFTIETTTMRWDRVLPPAKDGVALPESVKGEWRAEEEKRGGGRHSAVLGLGWDDWLEGGGREKVRALVEDRPVLKRKAKDVEGLLP</sequence>
<dbReference type="SUPFAM" id="SSF55729">
    <property type="entry name" value="Acyl-CoA N-acyltransferases (Nat)"/>
    <property type="match status" value="1"/>
</dbReference>
<gene>
    <name evidence="1" type="primary">FGENESH: predicted gene_9.468</name>
    <name evidence="1" type="ORF">BN2166_0051220</name>
</gene>
<dbReference type="InterPro" id="IPR016181">
    <property type="entry name" value="Acyl_CoA_acyltransferase"/>
</dbReference>
<dbReference type="GO" id="GO:0008999">
    <property type="term" value="F:protein-N-terminal-alanine acetyltransferase activity"/>
    <property type="evidence" value="ECO:0007669"/>
    <property type="project" value="TreeGrafter"/>
</dbReference>
<evidence type="ECO:0000313" key="1">
    <source>
        <dbReference type="EMBL" id="CTR09261.1"/>
    </source>
</evidence>
<keyword evidence="2" id="KW-1185">Reference proteome</keyword>
<organism evidence="1 2">
    <name type="scientific">Rhodotorula toruloides</name>
    <name type="common">Yeast</name>
    <name type="synonym">Rhodosporidium toruloides</name>
    <dbReference type="NCBI Taxonomy" id="5286"/>
    <lineage>
        <taxon>Eukaryota</taxon>
        <taxon>Fungi</taxon>
        <taxon>Dikarya</taxon>
        <taxon>Basidiomycota</taxon>
        <taxon>Pucciniomycotina</taxon>
        <taxon>Microbotryomycetes</taxon>
        <taxon>Sporidiobolales</taxon>
        <taxon>Sporidiobolaceae</taxon>
        <taxon>Rhodotorula</taxon>
    </lineage>
</organism>
<evidence type="ECO:0000313" key="2">
    <source>
        <dbReference type="Proteomes" id="UP000199069"/>
    </source>
</evidence>
<dbReference type="PANTHER" id="PTHR43441">
    <property type="entry name" value="RIBOSOMAL-PROTEIN-SERINE ACETYLTRANSFERASE"/>
    <property type="match status" value="1"/>
</dbReference>